<name>A0A0S4U4K3_RALSL</name>
<evidence type="ECO:0000313" key="1">
    <source>
        <dbReference type="EMBL" id="CUV17184.1"/>
    </source>
</evidence>
<sequence>MIILSTFAIIEYALNHLRFFSYGTPS</sequence>
<organism evidence="1">
    <name type="scientific">Ralstonia solanacearum</name>
    <name type="common">Pseudomonas solanacearum</name>
    <dbReference type="NCBI Taxonomy" id="305"/>
    <lineage>
        <taxon>Bacteria</taxon>
        <taxon>Pseudomonadati</taxon>
        <taxon>Pseudomonadota</taxon>
        <taxon>Betaproteobacteria</taxon>
        <taxon>Burkholderiales</taxon>
        <taxon>Burkholderiaceae</taxon>
        <taxon>Ralstonia</taxon>
        <taxon>Ralstonia solanacearum species complex</taxon>
    </lineage>
</organism>
<dbReference type="AlphaFoldDB" id="A0A0S4U4K3"/>
<reference evidence="1" key="1">
    <citation type="submission" date="2015-10" db="EMBL/GenBank/DDBJ databases">
        <authorList>
            <person name="Gilbert D.G."/>
        </authorList>
    </citation>
    <scope>NUCLEOTIDE SEQUENCE</scope>
    <source>
        <strain evidence="1">Phyl III-seqv23</strain>
    </source>
</reference>
<proteinExistence type="predicted"/>
<dbReference type="EMBL" id="LN899821">
    <property type="protein sequence ID" value="CUV17184.1"/>
    <property type="molecule type" value="Genomic_DNA"/>
</dbReference>
<accession>A0A0S4U4K3</accession>
<protein>
    <submittedName>
        <fullName evidence="1">Uncharacterized protein</fullName>
    </submittedName>
</protein>
<gene>
    <name evidence="1" type="ORF">PSS4_v1_270014</name>
</gene>